<dbReference type="EMBL" id="PYNS01000012">
    <property type="protein sequence ID" value="PSV10387.1"/>
    <property type="molecule type" value="Genomic_DNA"/>
</dbReference>
<reference evidence="2 3" key="1">
    <citation type="submission" date="2018-03" db="EMBL/GenBank/DDBJ databases">
        <title>Whole genome sequencing of Histamine producing bacteria.</title>
        <authorList>
            <person name="Butler K."/>
        </authorList>
    </citation>
    <scope>NUCLEOTIDE SEQUENCE [LARGE SCALE GENOMIC DNA]</scope>
    <source>
        <strain evidence="2 3">Res.4.1</strain>
    </source>
</reference>
<name>A0A2T3KUA9_PHOLD</name>
<dbReference type="Gene3D" id="3.40.50.850">
    <property type="entry name" value="Isochorismatase-like"/>
    <property type="match status" value="1"/>
</dbReference>
<dbReference type="InterPro" id="IPR036380">
    <property type="entry name" value="Isochorismatase-like_sf"/>
</dbReference>
<dbReference type="RefSeq" id="WP_107185174.1">
    <property type="nucleotide sequence ID" value="NZ_CP131586.1"/>
</dbReference>
<comment type="caution">
    <text evidence="2">The sequence shown here is derived from an EMBL/GenBank/DDBJ whole genome shotgun (WGS) entry which is preliminary data.</text>
</comment>
<dbReference type="Pfam" id="PF00857">
    <property type="entry name" value="Isochorismatase"/>
    <property type="match status" value="1"/>
</dbReference>
<dbReference type="InterPro" id="IPR000868">
    <property type="entry name" value="Isochorismatase-like_dom"/>
</dbReference>
<evidence type="ECO:0000313" key="3">
    <source>
        <dbReference type="Proteomes" id="UP000240530"/>
    </source>
</evidence>
<dbReference type="SUPFAM" id="SSF52499">
    <property type="entry name" value="Isochorismatase-like hydrolases"/>
    <property type="match status" value="1"/>
</dbReference>
<evidence type="ECO:0000259" key="1">
    <source>
        <dbReference type="Pfam" id="PF00857"/>
    </source>
</evidence>
<protein>
    <submittedName>
        <fullName evidence="2">Hydrolase</fullName>
    </submittedName>
</protein>
<feature type="domain" description="Isochorismatase-like" evidence="1">
    <location>
        <begin position="7"/>
        <end position="158"/>
    </location>
</feature>
<proteinExistence type="predicted"/>
<gene>
    <name evidence="2" type="ORF">C0W93_11730</name>
</gene>
<dbReference type="GO" id="GO:0016787">
    <property type="term" value="F:hydrolase activity"/>
    <property type="evidence" value="ECO:0007669"/>
    <property type="project" value="UniProtKB-KW"/>
</dbReference>
<accession>A0A2T3KUA9</accession>
<dbReference type="PANTHER" id="PTHR14119:SF3">
    <property type="entry name" value="ISOCHORISMATASE DOMAIN-CONTAINING PROTEIN 2"/>
    <property type="match status" value="1"/>
</dbReference>
<dbReference type="AlphaFoldDB" id="A0A2T3KUA9"/>
<dbReference type="InterPro" id="IPR050993">
    <property type="entry name" value="Isochorismatase_domain"/>
</dbReference>
<dbReference type="Proteomes" id="UP000240530">
    <property type="component" value="Unassembled WGS sequence"/>
</dbReference>
<organism evidence="2 3">
    <name type="scientific">Photobacterium leiognathi subsp. mandapamensis</name>
    <name type="common">Photobacterium mandapamensis</name>
    <dbReference type="NCBI Taxonomy" id="48408"/>
    <lineage>
        <taxon>Bacteria</taxon>
        <taxon>Pseudomonadati</taxon>
        <taxon>Pseudomonadota</taxon>
        <taxon>Gammaproteobacteria</taxon>
        <taxon>Vibrionales</taxon>
        <taxon>Vibrionaceae</taxon>
        <taxon>Photobacterium</taxon>
    </lineage>
</organism>
<keyword evidence="2" id="KW-0378">Hydrolase</keyword>
<dbReference type="PANTHER" id="PTHR14119">
    <property type="entry name" value="HYDROLASE"/>
    <property type="match status" value="1"/>
</dbReference>
<sequence>MLDIHNSVLVVIDVQGNLAHLMYKKDDFFHHAEIMVKGAELFDIPTLWLEQLPDKLGATIPQIAIPLQQQGYSPIAKDTFSAFQNISFLEQLQLKQRKSIIIIGIEAHICVYQTVIDLISEGYQVTVVSDAVSSRTEENKIVAINKMQRAGAQISSTEMLLFELQHVASGDRFKALLNLIK</sequence>
<evidence type="ECO:0000313" key="2">
    <source>
        <dbReference type="EMBL" id="PSV10387.1"/>
    </source>
</evidence>